<dbReference type="InterPro" id="IPR001387">
    <property type="entry name" value="Cro/C1-type_HTH"/>
</dbReference>
<dbReference type="SUPFAM" id="SSF47413">
    <property type="entry name" value="lambda repressor-like DNA-binding domains"/>
    <property type="match status" value="1"/>
</dbReference>
<organism evidence="3 4">
    <name type="scientific">Selenomonas dianae</name>
    <dbReference type="NCBI Taxonomy" id="135079"/>
    <lineage>
        <taxon>Bacteria</taxon>
        <taxon>Bacillati</taxon>
        <taxon>Bacillota</taxon>
        <taxon>Negativicutes</taxon>
        <taxon>Selenomonadales</taxon>
        <taxon>Selenomonadaceae</taxon>
        <taxon>Selenomonas</taxon>
    </lineage>
</organism>
<evidence type="ECO:0000259" key="2">
    <source>
        <dbReference type="PROSITE" id="PS50943"/>
    </source>
</evidence>
<dbReference type="Gene3D" id="1.10.260.40">
    <property type="entry name" value="lambda repressor-like DNA-binding domains"/>
    <property type="match status" value="1"/>
</dbReference>
<accession>A0ABN0T5D4</accession>
<evidence type="ECO:0000256" key="1">
    <source>
        <dbReference type="ARBA" id="ARBA00023125"/>
    </source>
</evidence>
<dbReference type="RefSeq" id="WP_304987485.1">
    <property type="nucleotide sequence ID" value="NZ_BAAACR010000012.1"/>
</dbReference>
<dbReference type="PANTHER" id="PTHR46558:SF11">
    <property type="entry name" value="HTH-TYPE TRANSCRIPTIONAL REGULATOR XRE"/>
    <property type="match status" value="1"/>
</dbReference>
<keyword evidence="4" id="KW-1185">Reference proteome</keyword>
<dbReference type="PANTHER" id="PTHR46558">
    <property type="entry name" value="TRACRIPTIONAL REGULATORY PROTEIN-RELATED-RELATED"/>
    <property type="match status" value="1"/>
</dbReference>
<protein>
    <submittedName>
        <fullName evidence="3">Helix-turn-helix transcriptional regulator</fullName>
    </submittedName>
</protein>
<name>A0ABN0T5D4_9FIRM</name>
<dbReference type="SMART" id="SM00530">
    <property type="entry name" value="HTH_XRE"/>
    <property type="match status" value="1"/>
</dbReference>
<dbReference type="Pfam" id="PF01381">
    <property type="entry name" value="HTH_3"/>
    <property type="match status" value="1"/>
</dbReference>
<evidence type="ECO:0000313" key="3">
    <source>
        <dbReference type="EMBL" id="GAA0213070.1"/>
    </source>
</evidence>
<reference evidence="3 4" key="1">
    <citation type="journal article" date="2019" name="Int. J. Syst. Evol. Microbiol.">
        <title>The Global Catalogue of Microorganisms (GCM) 10K type strain sequencing project: providing services to taxonomists for standard genome sequencing and annotation.</title>
        <authorList>
            <consortium name="The Broad Institute Genomics Platform"/>
            <consortium name="The Broad Institute Genome Sequencing Center for Infectious Disease"/>
            <person name="Wu L."/>
            <person name="Ma J."/>
        </authorList>
    </citation>
    <scope>NUCLEOTIDE SEQUENCE [LARGE SCALE GENOMIC DNA]</scope>
    <source>
        <strain evidence="3 4">JCM 8542</strain>
    </source>
</reference>
<evidence type="ECO:0000313" key="4">
    <source>
        <dbReference type="Proteomes" id="UP001500399"/>
    </source>
</evidence>
<sequence length="64" mass="7251">MKISLKAARVNANLTQEEVAKLLRKNKQTIVNWENGKTVIDVGNFTALCQLYKIDKDCIFLPTV</sequence>
<keyword evidence="1" id="KW-0238">DNA-binding</keyword>
<gene>
    <name evidence="3" type="ORF">GCM10008919_15360</name>
</gene>
<dbReference type="PROSITE" id="PS50943">
    <property type="entry name" value="HTH_CROC1"/>
    <property type="match status" value="1"/>
</dbReference>
<dbReference type="EMBL" id="BAAACR010000012">
    <property type="protein sequence ID" value="GAA0213070.1"/>
    <property type="molecule type" value="Genomic_DNA"/>
</dbReference>
<dbReference type="InterPro" id="IPR010982">
    <property type="entry name" value="Lambda_DNA-bd_dom_sf"/>
</dbReference>
<dbReference type="Proteomes" id="UP001500399">
    <property type="component" value="Unassembled WGS sequence"/>
</dbReference>
<feature type="domain" description="HTH cro/C1-type" evidence="2">
    <location>
        <begin position="5"/>
        <end position="59"/>
    </location>
</feature>
<comment type="caution">
    <text evidence="3">The sequence shown here is derived from an EMBL/GenBank/DDBJ whole genome shotgun (WGS) entry which is preliminary data.</text>
</comment>
<proteinExistence type="predicted"/>
<dbReference type="CDD" id="cd00093">
    <property type="entry name" value="HTH_XRE"/>
    <property type="match status" value="1"/>
</dbReference>